<dbReference type="EMBL" id="CP115450">
    <property type="protein sequence ID" value="WBP90755.1"/>
    <property type="molecule type" value="Genomic_DNA"/>
</dbReference>
<keyword evidence="4" id="KW-1185">Reference proteome</keyword>
<protein>
    <submittedName>
        <fullName evidence="3">Aminotransferase class V-fold PLP-dependent enzyme</fullName>
    </submittedName>
</protein>
<dbReference type="RefSeq" id="WP_270149747.1">
    <property type="nucleotide sequence ID" value="NZ_CP115450.1"/>
</dbReference>
<accession>A0ABY7QDI6</accession>
<dbReference type="Pfam" id="PF00266">
    <property type="entry name" value="Aminotran_5"/>
    <property type="match status" value="1"/>
</dbReference>
<keyword evidence="3" id="KW-0808">Transferase</keyword>
<name>A0ABY7QDI6_9ACTN</name>
<dbReference type="Gene3D" id="3.40.640.10">
    <property type="entry name" value="Type I PLP-dependent aspartate aminotransferase-like (Major domain)"/>
    <property type="match status" value="1"/>
</dbReference>
<dbReference type="PANTHER" id="PTHR43586">
    <property type="entry name" value="CYSTEINE DESULFURASE"/>
    <property type="match status" value="1"/>
</dbReference>
<evidence type="ECO:0000313" key="3">
    <source>
        <dbReference type="EMBL" id="WBP90755.1"/>
    </source>
</evidence>
<reference evidence="4" key="1">
    <citation type="submission" date="2022-12" db="EMBL/GenBank/DDBJ databases">
        <authorList>
            <person name="Mo P."/>
        </authorList>
    </citation>
    <scope>NUCLEOTIDE SEQUENCE [LARGE SCALE GENOMIC DNA]</scope>
    <source>
        <strain evidence="4">HUAS 3-15</strain>
    </source>
</reference>
<dbReference type="Proteomes" id="UP001212821">
    <property type="component" value="Chromosome"/>
</dbReference>
<dbReference type="SUPFAM" id="SSF53383">
    <property type="entry name" value="PLP-dependent transferases"/>
    <property type="match status" value="1"/>
</dbReference>
<dbReference type="InterPro" id="IPR015421">
    <property type="entry name" value="PyrdxlP-dep_Trfase_major"/>
</dbReference>
<dbReference type="GO" id="GO:0008483">
    <property type="term" value="F:transaminase activity"/>
    <property type="evidence" value="ECO:0007669"/>
    <property type="project" value="UniProtKB-KW"/>
</dbReference>
<dbReference type="PANTHER" id="PTHR43586:SF24">
    <property type="entry name" value="BLR4730 PROTEIN"/>
    <property type="match status" value="1"/>
</dbReference>
<dbReference type="InterPro" id="IPR015422">
    <property type="entry name" value="PyrdxlP-dep_Trfase_small"/>
</dbReference>
<evidence type="ECO:0000256" key="1">
    <source>
        <dbReference type="SAM" id="MobiDB-lite"/>
    </source>
</evidence>
<feature type="region of interest" description="Disordered" evidence="1">
    <location>
        <begin position="1"/>
        <end position="20"/>
    </location>
</feature>
<organism evidence="3 4">
    <name type="scientific">Kitasatospora cathayae</name>
    <dbReference type="NCBI Taxonomy" id="3004092"/>
    <lineage>
        <taxon>Bacteria</taxon>
        <taxon>Bacillati</taxon>
        <taxon>Actinomycetota</taxon>
        <taxon>Actinomycetes</taxon>
        <taxon>Kitasatosporales</taxon>
        <taxon>Streptomycetaceae</taxon>
        <taxon>Kitasatospora</taxon>
    </lineage>
</organism>
<dbReference type="InterPro" id="IPR015424">
    <property type="entry name" value="PyrdxlP-dep_Trfase"/>
</dbReference>
<dbReference type="Gene3D" id="3.90.1150.10">
    <property type="entry name" value="Aspartate Aminotransferase, domain 1"/>
    <property type="match status" value="1"/>
</dbReference>
<feature type="domain" description="Aminotransferase class V" evidence="2">
    <location>
        <begin position="58"/>
        <end position="423"/>
    </location>
</feature>
<evidence type="ECO:0000259" key="2">
    <source>
        <dbReference type="Pfam" id="PF00266"/>
    </source>
</evidence>
<sequence>MKNENSAFASSPEPLLNPGREPVLDLSRKPFLNPSQEPVLDLAALRADTPGCEAVIHFNNAGAGLMARPVLETVLDHLRLEAGIGGYEAAAARAAEVADFYAALAELLGTRPGNLAFAASATHAYTKALSAIDFRPGDVVLTTRNDFVSNQIAFLSLRKRHGVRIVHAPDHPDGSGVDVEAMAALMRAHRPRLVAVTHVPTNSGLVQPVAEIGRHCRELDLLYLVDACQSVGQYPIDVEAIGCDLLTATCRKFLRGPRGSGFLYVSDRVLTAGYEPLHIDMHGARWVAPGYYRPVDTAARFEEWEFPYATVLGCAAAVRYALRVGLEPVARRTPALAGRLRERLAAVPGVRALDGGPAPAALVTFTIEGWQAAPFKAAMDAHGINSALSYREFAQFDFTDKEVEWCLRLSPHYYNTEDEVDAVAGTVAELARSAR</sequence>
<proteinExistence type="predicted"/>
<gene>
    <name evidence="3" type="ORF">O1G21_36075</name>
</gene>
<keyword evidence="3" id="KW-0032">Aminotransferase</keyword>
<evidence type="ECO:0000313" key="4">
    <source>
        <dbReference type="Proteomes" id="UP001212821"/>
    </source>
</evidence>
<dbReference type="InterPro" id="IPR000192">
    <property type="entry name" value="Aminotrans_V_dom"/>
</dbReference>